<dbReference type="Proteomes" id="UP000585474">
    <property type="component" value="Unassembled WGS sequence"/>
</dbReference>
<sequence>MSEASRDLGASAEPNKVGTDCFAFYTHEIAELLSQDDDFLPLSSETSELVGRTSGVGGDRAISRHNYSGKDKIVLGSLFCNPTGARLSDIKKERLKALLRQSVIALSQEVDEMLDPVLGIRRILSHLKYRKSLSNYSGVACEGDTEQHPQKKIKLSSSISIPPHASPASSVSAEDSDNESSDADFPKKVISNGVTKSNAHYHATETSKWGPGPEGPEVNDDLQFLLENDSVKVKESIKKHSDELSTTLGRMEQLLEVILDTVVSNCRPSRFTQFGQVAFVACKGGNNSNMRALVLRLMTLTEKQQLQRLIQKLPPRNLDRVVEIIRRDTPFGRYSSDEIYDNTTLWQLYYYVEAIENARKLPGVAESQQTL</sequence>
<proteinExistence type="predicted"/>
<gene>
    <name evidence="5" type="ORF">Acr_05g0009340</name>
</gene>
<feature type="domain" description="NET" evidence="4">
    <location>
        <begin position="298"/>
        <end position="353"/>
    </location>
</feature>
<dbReference type="EMBL" id="BJWL01000005">
    <property type="protein sequence ID" value="GFY87295.1"/>
    <property type="molecule type" value="Genomic_DNA"/>
</dbReference>
<evidence type="ECO:0000313" key="5">
    <source>
        <dbReference type="EMBL" id="GFY87295.1"/>
    </source>
</evidence>
<dbReference type="Pfam" id="PF17035">
    <property type="entry name" value="BET"/>
    <property type="match status" value="1"/>
</dbReference>
<evidence type="ECO:0000256" key="2">
    <source>
        <dbReference type="ARBA" id="ARBA00023163"/>
    </source>
</evidence>
<dbReference type="InterPro" id="IPR027353">
    <property type="entry name" value="NET_dom"/>
</dbReference>
<evidence type="ECO:0000256" key="1">
    <source>
        <dbReference type="ARBA" id="ARBA00023015"/>
    </source>
</evidence>
<protein>
    <recommendedName>
        <fullName evidence="4">NET domain-containing protein</fullName>
    </recommendedName>
</protein>
<dbReference type="InterPro" id="IPR038336">
    <property type="entry name" value="NET_sf"/>
</dbReference>
<dbReference type="AlphaFoldDB" id="A0A7J0ELE8"/>
<accession>A0A7J0ELE8</accession>
<feature type="region of interest" description="Disordered" evidence="3">
    <location>
        <begin position="141"/>
        <end position="188"/>
    </location>
</feature>
<evidence type="ECO:0000259" key="4">
    <source>
        <dbReference type="Pfam" id="PF17035"/>
    </source>
</evidence>
<feature type="compositionally biased region" description="Low complexity" evidence="3">
    <location>
        <begin position="155"/>
        <end position="173"/>
    </location>
</feature>
<dbReference type="PANTHER" id="PTHR45926">
    <property type="entry name" value="OSJNBA0053K19.4 PROTEIN"/>
    <property type="match status" value="1"/>
</dbReference>
<dbReference type="OrthoDB" id="21449at2759"/>
<dbReference type="Gene3D" id="1.20.1270.220">
    <property type="match status" value="1"/>
</dbReference>
<name>A0A7J0ELE8_9ERIC</name>
<reference evidence="5 6" key="1">
    <citation type="submission" date="2019-07" db="EMBL/GenBank/DDBJ databases">
        <title>De Novo Assembly of kiwifruit Actinidia rufa.</title>
        <authorList>
            <person name="Sugita-Konishi S."/>
            <person name="Sato K."/>
            <person name="Mori E."/>
            <person name="Abe Y."/>
            <person name="Kisaki G."/>
            <person name="Hamano K."/>
            <person name="Suezawa K."/>
            <person name="Otani M."/>
            <person name="Fukuda T."/>
            <person name="Manabe T."/>
            <person name="Gomi K."/>
            <person name="Tabuchi M."/>
            <person name="Akimitsu K."/>
            <person name="Kataoka I."/>
        </authorList>
    </citation>
    <scope>NUCLEOTIDE SEQUENCE [LARGE SCALE GENOMIC DNA]</scope>
    <source>
        <strain evidence="6">cv. Fuchu</strain>
    </source>
</reference>
<keyword evidence="2" id="KW-0804">Transcription</keyword>
<organism evidence="5 6">
    <name type="scientific">Actinidia rufa</name>
    <dbReference type="NCBI Taxonomy" id="165716"/>
    <lineage>
        <taxon>Eukaryota</taxon>
        <taxon>Viridiplantae</taxon>
        <taxon>Streptophyta</taxon>
        <taxon>Embryophyta</taxon>
        <taxon>Tracheophyta</taxon>
        <taxon>Spermatophyta</taxon>
        <taxon>Magnoliopsida</taxon>
        <taxon>eudicotyledons</taxon>
        <taxon>Gunneridae</taxon>
        <taxon>Pentapetalae</taxon>
        <taxon>asterids</taxon>
        <taxon>Ericales</taxon>
        <taxon>Actinidiaceae</taxon>
        <taxon>Actinidia</taxon>
    </lineage>
</organism>
<keyword evidence="6" id="KW-1185">Reference proteome</keyword>
<keyword evidence="1" id="KW-0805">Transcription regulation</keyword>
<comment type="caution">
    <text evidence="5">The sequence shown here is derived from an EMBL/GenBank/DDBJ whole genome shotgun (WGS) entry which is preliminary data.</text>
</comment>
<evidence type="ECO:0000313" key="6">
    <source>
        <dbReference type="Proteomes" id="UP000585474"/>
    </source>
</evidence>
<evidence type="ECO:0000256" key="3">
    <source>
        <dbReference type="SAM" id="MobiDB-lite"/>
    </source>
</evidence>